<dbReference type="RefSeq" id="WP_166329467.1">
    <property type="nucleotide sequence ID" value="NZ_CP049933.1"/>
</dbReference>
<evidence type="ECO:0000256" key="1">
    <source>
        <dbReference type="SAM" id="MobiDB-lite"/>
    </source>
</evidence>
<protein>
    <submittedName>
        <fullName evidence="2">Uncharacterized protein</fullName>
    </submittedName>
</protein>
<feature type="region of interest" description="Disordered" evidence="1">
    <location>
        <begin position="1"/>
        <end position="52"/>
    </location>
</feature>
<accession>A0ABX6JYY8</accession>
<evidence type="ECO:0000313" key="3">
    <source>
        <dbReference type="Proteomes" id="UP000503441"/>
    </source>
</evidence>
<proteinExistence type="predicted"/>
<reference evidence="2 3" key="1">
    <citation type="submission" date="2020-03" db="EMBL/GenBank/DDBJ databases">
        <title>Leucobacter sp. nov., isolated from beetles.</title>
        <authorList>
            <person name="Hyun D.-W."/>
            <person name="Bae J.-W."/>
        </authorList>
    </citation>
    <scope>NUCLEOTIDE SEQUENCE [LARGE SCALE GENOMIC DNA]</scope>
    <source>
        <strain evidence="2 3">HDW9A</strain>
    </source>
</reference>
<organism evidence="2 3">
    <name type="scientific">Leucobacter coleopterorum</name>
    <dbReference type="NCBI Taxonomy" id="2714933"/>
    <lineage>
        <taxon>Bacteria</taxon>
        <taxon>Bacillati</taxon>
        <taxon>Actinomycetota</taxon>
        <taxon>Actinomycetes</taxon>
        <taxon>Micrococcales</taxon>
        <taxon>Microbacteriaceae</taxon>
        <taxon>Leucobacter</taxon>
    </lineage>
</organism>
<feature type="compositionally biased region" description="Low complexity" evidence="1">
    <location>
        <begin position="1"/>
        <end position="27"/>
    </location>
</feature>
<evidence type="ECO:0000313" key="2">
    <source>
        <dbReference type="EMBL" id="QIM18154.1"/>
    </source>
</evidence>
<name>A0ABX6JYY8_9MICO</name>
<dbReference type="EMBL" id="CP049933">
    <property type="protein sequence ID" value="QIM18154.1"/>
    <property type="molecule type" value="Genomic_DNA"/>
</dbReference>
<keyword evidence="3" id="KW-1185">Reference proteome</keyword>
<sequence>MTVPATAYAVATAPQQSSAASAIARGQAAHEKQQRDGGNKPDPHSQGDKTTEIPTAFEGQDISAVGDSVMLASLPELSSGLPGIEIDAAVSRGLEAGIDVVSDLVSQGALRDVVVVGLGTNGPINTEELEVLRDVVGPRPLVLVNAHGERDWIPGSMRRSRSTPAHTAA</sequence>
<feature type="compositionally biased region" description="Basic and acidic residues" evidence="1">
    <location>
        <begin position="28"/>
        <end position="51"/>
    </location>
</feature>
<gene>
    <name evidence="2" type="ORF">G7066_04840</name>
</gene>
<dbReference type="Proteomes" id="UP000503441">
    <property type="component" value="Chromosome"/>
</dbReference>